<feature type="region of interest" description="Disordered" evidence="1">
    <location>
        <begin position="1"/>
        <end position="22"/>
    </location>
</feature>
<name>A0ABV1KU34_9BACL</name>
<evidence type="ECO:0000256" key="2">
    <source>
        <dbReference type="SAM" id="Phobius"/>
    </source>
</evidence>
<protein>
    <submittedName>
        <fullName evidence="4">SPOR domain-containing protein</fullName>
    </submittedName>
</protein>
<feature type="compositionally biased region" description="Basic and acidic residues" evidence="1">
    <location>
        <begin position="12"/>
        <end position="21"/>
    </location>
</feature>
<evidence type="ECO:0000313" key="5">
    <source>
        <dbReference type="Proteomes" id="UP001493487"/>
    </source>
</evidence>
<evidence type="ECO:0000313" key="4">
    <source>
        <dbReference type="EMBL" id="MEQ4483549.1"/>
    </source>
</evidence>
<proteinExistence type="predicted"/>
<comment type="caution">
    <text evidence="4">The sequence shown here is derived from an EMBL/GenBank/DDBJ whole genome shotgun (WGS) entry which is preliminary data.</text>
</comment>
<feature type="domain" description="SPOR" evidence="3">
    <location>
        <begin position="232"/>
        <end position="307"/>
    </location>
</feature>
<dbReference type="Gene3D" id="3.30.70.1070">
    <property type="entry name" value="Sporulation related repeat"/>
    <property type="match status" value="1"/>
</dbReference>
<evidence type="ECO:0000259" key="3">
    <source>
        <dbReference type="PROSITE" id="PS51724"/>
    </source>
</evidence>
<reference evidence="4 5" key="1">
    <citation type="journal article" date="2023" name="Genome Announc.">
        <title>Pan-Genome Analyses of the Genus Cohnella and Proposal of the Novel Species Cohnella silvisoli sp. nov., Isolated from Forest Soil.</title>
        <authorList>
            <person name="Wang C."/>
            <person name="Mao L."/>
            <person name="Bao G."/>
            <person name="Zhu H."/>
        </authorList>
    </citation>
    <scope>NUCLEOTIDE SEQUENCE [LARGE SCALE GENOMIC DNA]</scope>
    <source>
        <strain evidence="4 5">NL03-T5-1</strain>
    </source>
</reference>
<feature type="transmembrane region" description="Helical" evidence="2">
    <location>
        <begin position="143"/>
        <end position="165"/>
    </location>
</feature>
<dbReference type="SUPFAM" id="SSF110997">
    <property type="entry name" value="Sporulation related repeat"/>
    <property type="match status" value="1"/>
</dbReference>
<feature type="region of interest" description="Disordered" evidence="1">
    <location>
        <begin position="176"/>
        <end position="226"/>
    </location>
</feature>
<gene>
    <name evidence="4" type="ORF">QJS35_14235</name>
</gene>
<organism evidence="4 5">
    <name type="scientific">Cohnella silvisoli</name>
    <dbReference type="NCBI Taxonomy" id="2873699"/>
    <lineage>
        <taxon>Bacteria</taxon>
        <taxon>Bacillati</taxon>
        <taxon>Bacillota</taxon>
        <taxon>Bacilli</taxon>
        <taxon>Bacillales</taxon>
        <taxon>Paenibacillaceae</taxon>
        <taxon>Cohnella</taxon>
    </lineage>
</organism>
<keyword evidence="2" id="KW-0812">Transmembrane</keyword>
<accession>A0ABV1KU34</accession>
<dbReference type="InterPro" id="IPR007730">
    <property type="entry name" value="SPOR-like_dom"/>
</dbReference>
<dbReference type="EMBL" id="JASKHM010000007">
    <property type="protein sequence ID" value="MEQ4483549.1"/>
    <property type="molecule type" value="Genomic_DNA"/>
</dbReference>
<keyword evidence="5" id="KW-1185">Reference proteome</keyword>
<sequence length="435" mass="46873">MQSKARMTIRFEPPKPTEPKKPIRQSIAAAEKLNLEEEALPELGFTSLNSPYQDDIHALEDIIRKTEFVERSVPPVIVQANARQLEKHIQAPYPILKDVAYDEPSDDKWSSEISDNEYEGRLPGTSWLNRTTGTSEGPSWSRVFLSVTAAVATGALFGYLVLSLFTGEPLFPGKSGAGPGLPVQASPGKSATPSTNGTNAIPKGTGAAVSPESAATSETSGRTGGKDSIAQVRADVYYMLQYGVFQSKESMQTAVNQLQDKGLASATETSDGYRVYVGAAMTRDEAEALAAQMSGIEVYVKPLEGEPVTVSSETLPEGLAPFMNATAQLARTLTQLTGTALQDKQPRKMDTANKASLQEVHQQWLNTVAAVDKLDGKTAEDGKIIVQALNSAVLSVTEFNRKPSRSHLWTAQSAVMKALLADRHLRLVLQPEVDG</sequence>
<dbReference type="Pfam" id="PF05036">
    <property type="entry name" value="SPOR"/>
    <property type="match status" value="1"/>
</dbReference>
<dbReference type="Proteomes" id="UP001493487">
    <property type="component" value="Unassembled WGS sequence"/>
</dbReference>
<feature type="compositionally biased region" description="Polar residues" evidence="1">
    <location>
        <begin position="187"/>
        <end position="199"/>
    </location>
</feature>
<dbReference type="InterPro" id="IPR036680">
    <property type="entry name" value="SPOR-like_sf"/>
</dbReference>
<keyword evidence="2" id="KW-1133">Transmembrane helix</keyword>
<evidence type="ECO:0000256" key="1">
    <source>
        <dbReference type="SAM" id="MobiDB-lite"/>
    </source>
</evidence>
<dbReference type="PROSITE" id="PS51724">
    <property type="entry name" value="SPOR"/>
    <property type="match status" value="1"/>
</dbReference>
<dbReference type="RefSeq" id="WP_232185723.1">
    <property type="nucleotide sequence ID" value="NZ_JAIOAP010000006.1"/>
</dbReference>
<keyword evidence="2" id="KW-0472">Membrane</keyword>